<accession>A0A9W6VE78</accession>
<comment type="caution">
    <text evidence="4">The sequence shown here is derived from an EMBL/GenBank/DDBJ whole genome shotgun (WGS) entry which is preliminary data.</text>
</comment>
<comment type="similarity">
    <text evidence="1 2">Belongs to the small heat shock protein (HSP20) family.</text>
</comment>
<proteinExistence type="inferred from homology"/>
<gene>
    <name evidence="4" type="ORF">Atai01_21140</name>
</gene>
<organism evidence="4 5">
    <name type="scientific">Amycolatopsis taiwanensis</name>
    <dbReference type="NCBI Taxonomy" id="342230"/>
    <lineage>
        <taxon>Bacteria</taxon>
        <taxon>Bacillati</taxon>
        <taxon>Actinomycetota</taxon>
        <taxon>Actinomycetes</taxon>
        <taxon>Pseudonocardiales</taxon>
        <taxon>Pseudonocardiaceae</taxon>
        <taxon>Amycolatopsis</taxon>
    </lineage>
</organism>
<dbReference type="InterPro" id="IPR031107">
    <property type="entry name" value="Small_HSP"/>
</dbReference>
<feature type="domain" description="SHSP" evidence="3">
    <location>
        <begin position="24"/>
        <end position="133"/>
    </location>
</feature>
<dbReference type="Gene3D" id="2.60.40.790">
    <property type="match status" value="1"/>
</dbReference>
<evidence type="ECO:0000259" key="3">
    <source>
        <dbReference type="PROSITE" id="PS01031"/>
    </source>
</evidence>
<sequence length="135" mass="15147">MTSMLPRGRALFPGLIDWLESPWPFGERNLVRVEERVGDGNYIVRAELPGFDPNEHIHVSTEGGVLTIDAERESSTKEAAHSEFRYGKFHRAVSLPEGADTTKITAKYTDGILEITIPVQLHEHGKTVDVRVEHD</sequence>
<evidence type="ECO:0000313" key="4">
    <source>
        <dbReference type="EMBL" id="GLY65495.1"/>
    </source>
</evidence>
<dbReference type="CDD" id="cd06464">
    <property type="entry name" value="ACD_sHsps-like"/>
    <property type="match status" value="1"/>
</dbReference>
<evidence type="ECO:0000313" key="5">
    <source>
        <dbReference type="Proteomes" id="UP001165136"/>
    </source>
</evidence>
<evidence type="ECO:0000256" key="2">
    <source>
        <dbReference type="RuleBase" id="RU003616"/>
    </source>
</evidence>
<dbReference type="Proteomes" id="UP001165136">
    <property type="component" value="Unassembled WGS sequence"/>
</dbReference>
<evidence type="ECO:0000256" key="1">
    <source>
        <dbReference type="PROSITE-ProRule" id="PRU00285"/>
    </source>
</evidence>
<dbReference type="SUPFAM" id="SSF49764">
    <property type="entry name" value="HSP20-like chaperones"/>
    <property type="match status" value="1"/>
</dbReference>
<dbReference type="InterPro" id="IPR002068">
    <property type="entry name" value="A-crystallin/Hsp20_dom"/>
</dbReference>
<protein>
    <recommendedName>
        <fullName evidence="3">SHSP domain-containing protein</fullName>
    </recommendedName>
</protein>
<dbReference type="AlphaFoldDB" id="A0A9W6VE78"/>
<reference evidence="4" key="1">
    <citation type="submission" date="2023-03" db="EMBL/GenBank/DDBJ databases">
        <title>Amycolatopsis taiwanensis NBRC 103393.</title>
        <authorList>
            <person name="Ichikawa N."/>
            <person name="Sato H."/>
            <person name="Tonouchi N."/>
        </authorList>
    </citation>
    <scope>NUCLEOTIDE SEQUENCE</scope>
    <source>
        <strain evidence="4">NBRC 103393</strain>
    </source>
</reference>
<keyword evidence="5" id="KW-1185">Reference proteome</keyword>
<dbReference type="InterPro" id="IPR008978">
    <property type="entry name" value="HSP20-like_chaperone"/>
</dbReference>
<dbReference type="PANTHER" id="PTHR11527">
    <property type="entry name" value="HEAT-SHOCK PROTEIN 20 FAMILY MEMBER"/>
    <property type="match status" value="1"/>
</dbReference>
<dbReference type="RefSeq" id="WP_285486681.1">
    <property type="nucleotide sequence ID" value="NZ_BSTI01000004.1"/>
</dbReference>
<dbReference type="Pfam" id="PF00011">
    <property type="entry name" value="HSP20"/>
    <property type="match status" value="1"/>
</dbReference>
<name>A0A9W6VE78_9PSEU</name>
<dbReference type="PROSITE" id="PS01031">
    <property type="entry name" value="SHSP"/>
    <property type="match status" value="1"/>
</dbReference>
<dbReference type="EMBL" id="BSTI01000004">
    <property type="protein sequence ID" value="GLY65495.1"/>
    <property type="molecule type" value="Genomic_DNA"/>
</dbReference>